<evidence type="ECO:0000256" key="8">
    <source>
        <dbReference type="PROSITE-ProRule" id="PRU01360"/>
    </source>
</evidence>
<keyword evidence="2 8" id="KW-0813">Transport</keyword>
<name>A0ABQ1R5S5_9FLAO</name>
<keyword evidence="7 8" id="KW-0998">Cell outer membrane</keyword>
<keyword evidence="10" id="KW-0675">Receptor</keyword>
<evidence type="ECO:0000313" key="10">
    <source>
        <dbReference type="EMBL" id="GGD55584.1"/>
    </source>
</evidence>
<keyword evidence="6 8" id="KW-0472">Membrane</keyword>
<evidence type="ECO:0000313" key="11">
    <source>
        <dbReference type="Proteomes" id="UP000625780"/>
    </source>
</evidence>
<keyword evidence="4 8" id="KW-0812">Transmembrane</keyword>
<protein>
    <submittedName>
        <fullName evidence="10">TonB-dependent receptor</fullName>
    </submittedName>
</protein>
<dbReference type="InterPro" id="IPR039426">
    <property type="entry name" value="TonB-dep_rcpt-like"/>
</dbReference>
<evidence type="ECO:0000256" key="4">
    <source>
        <dbReference type="ARBA" id="ARBA00022692"/>
    </source>
</evidence>
<evidence type="ECO:0000256" key="2">
    <source>
        <dbReference type="ARBA" id="ARBA00022448"/>
    </source>
</evidence>
<keyword evidence="5" id="KW-0732">Signal</keyword>
<sequence>MEITRLKSFLFCLSVLFLVHTSGLGQDNNRVDLIAYLLRLEQEFNVKFSYVDEDLMDIQVSPPAVSELTLILDAIREETQLRIEKLSDRYYSIVQRSTVDVCGYVYDNFGANTIPGASVEVLGGSVAIVTDMDGKFTLTNLPRDATLRIRFLGFKPRFVTASDLAGNDCPSLLMAVSYQELQEVVVYQFLTTGLSRETDGSILLSTDDFGILPGLSEPDILQTVQALPGIKSIDETVSDINIRGGTNDQNLILWDGIKMYQSGHFFGLISAFNPYLTEKVTVIKNGTSAQYGDGVSGIISMETRDEIQDRISGGGGFNLISGDVYGHIPLSERLAIQISGRRSVTDFLNTPTYNQFFDRAFQDTEVKGGGGADEAIEREENFYFYDFTGKLLYDINEDHKLRVSAIYINNNLDYLESNRDTGRSDQSLLDQTNFSFGGRLASRWTDRFSSQVITYYTRYNLDAQNVTGNGEQSLFQNNQVLESSFKLNTKFDFTEELSSRNGYQFTEVGITNFTNVSQPPFLSNVKGVVRSHALFSEIQYGSEDGKFDFLGGARLNYLVNLDTFEEVILEPRLNMSYMLLPDFRFEIQGEFKNQVTNQIIDLEQNFLGIEKRRWILSDEDTLPITKSKQGSLGFNYDKNRWFLSLEGFYKEVTGISTSTQGFQNEDQFNGEIGSYTIRGGEFLVNYKNNSFSSWLSYAYNKNTYFFEDITPSEFPNNLDITHTATLAATYNYRDLKLGFGLNYRTGKPFTKPQEGPNIIDISVFPNRINYESPNSSRLPDYLRADTSLIYSFDLSKGVRATAGASVLNIFGKRNVLNTYYRLNDQNEVETVESISLGLTPNASFRVSF</sequence>
<evidence type="ECO:0000256" key="5">
    <source>
        <dbReference type="ARBA" id="ARBA00022729"/>
    </source>
</evidence>
<organism evidence="10 11">
    <name type="scientific">Muriicola marianensis</name>
    <dbReference type="NCBI Taxonomy" id="1324801"/>
    <lineage>
        <taxon>Bacteria</taxon>
        <taxon>Pseudomonadati</taxon>
        <taxon>Bacteroidota</taxon>
        <taxon>Flavobacteriia</taxon>
        <taxon>Flavobacteriales</taxon>
        <taxon>Flavobacteriaceae</taxon>
        <taxon>Muriicola</taxon>
    </lineage>
</organism>
<dbReference type="Pfam" id="PF07715">
    <property type="entry name" value="Plug"/>
    <property type="match status" value="1"/>
</dbReference>
<gene>
    <name evidence="10" type="ORF">GCM10011361_22580</name>
</gene>
<dbReference type="InterPro" id="IPR036942">
    <property type="entry name" value="Beta-barrel_TonB_sf"/>
</dbReference>
<dbReference type="Gene3D" id="2.60.40.1120">
    <property type="entry name" value="Carboxypeptidase-like, regulatory domain"/>
    <property type="match status" value="1"/>
</dbReference>
<dbReference type="Gene3D" id="2.40.170.20">
    <property type="entry name" value="TonB-dependent receptor, beta-barrel domain"/>
    <property type="match status" value="1"/>
</dbReference>
<dbReference type="RefSeq" id="WP_188370882.1">
    <property type="nucleotide sequence ID" value="NZ_BMFH01000002.1"/>
</dbReference>
<dbReference type="PROSITE" id="PS52016">
    <property type="entry name" value="TONB_DEPENDENT_REC_3"/>
    <property type="match status" value="1"/>
</dbReference>
<evidence type="ECO:0000256" key="3">
    <source>
        <dbReference type="ARBA" id="ARBA00022452"/>
    </source>
</evidence>
<evidence type="ECO:0000256" key="7">
    <source>
        <dbReference type="ARBA" id="ARBA00023237"/>
    </source>
</evidence>
<dbReference type="InterPro" id="IPR012910">
    <property type="entry name" value="Plug_dom"/>
</dbReference>
<proteinExistence type="inferred from homology"/>
<dbReference type="InterPro" id="IPR037066">
    <property type="entry name" value="Plug_dom_sf"/>
</dbReference>
<feature type="domain" description="TonB-dependent receptor plug" evidence="9">
    <location>
        <begin position="220"/>
        <end position="295"/>
    </location>
</feature>
<dbReference type="SUPFAM" id="SSF49464">
    <property type="entry name" value="Carboxypeptidase regulatory domain-like"/>
    <property type="match status" value="1"/>
</dbReference>
<reference evidence="11" key="1">
    <citation type="journal article" date="2019" name="Int. J. Syst. Evol. Microbiol.">
        <title>The Global Catalogue of Microorganisms (GCM) 10K type strain sequencing project: providing services to taxonomists for standard genome sequencing and annotation.</title>
        <authorList>
            <consortium name="The Broad Institute Genomics Platform"/>
            <consortium name="The Broad Institute Genome Sequencing Center for Infectious Disease"/>
            <person name="Wu L."/>
            <person name="Ma J."/>
        </authorList>
    </citation>
    <scope>NUCLEOTIDE SEQUENCE [LARGE SCALE GENOMIC DNA]</scope>
    <source>
        <strain evidence="11">CGMCC 1.12606</strain>
    </source>
</reference>
<comment type="caution">
    <text evidence="10">The sequence shown here is derived from an EMBL/GenBank/DDBJ whole genome shotgun (WGS) entry which is preliminary data.</text>
</comment>
<dbReference type="EMBL" id="BMFH01000002">
    <property type="protein sequence ID" value="GGD55584.1"/>
    <property type="molecule type" value="Genomic_DNA"/>
</dbReference>
<keyword evidence="11" id="KW-1185">Reference proteome</keyword>
<evidence type="ECO:0000259" key="9">
    <source>
        <dbReference type="Pfam" id="PF07715"/>
    </source>
</evidence>
<dbReference type="Gene3D" id="2.170.130.10">
    <property type="entry name" value="TonB-dependent receptor, plug domain"/>
    <property type="match status" value="1"/>
</dbReference>
<accession>A0ABQ1R5S5</accession>
<comment type="similarity">
    <text evidence="8">Belongs to the TonB-dependent receptor family.</text>
</comment>
<evidence type="ECO:0000256" key="1">
    <source>
        <dbReference type="ARBA" id="ARBA00004571"/>
    </source>
</evidence>
<dbReference type="SUPFAM" id="SSF56935">
    <property type="entry name" value="Porins"/>
    <property type="match status" value="1"/>
</dbReference>
<dbReference type="Proteomes" id="UP000625780">
    <property type="component" value="Unassembled WGS sequence"/>
</dbReference>
<dbReference type="InterPro" id="IPR008969">
    <property type="entry name" value="CarboxyPept-like_regulatory"/>
</dbReference>
<comment type="subcellular location">
    <subcellularLocation>
        <location evidence="1 8">Cell outer membrane</location>
        <topology evidence="1 8">Multi-pass membrane protein</topology>
    </subcellularLocation>
</comment>
<evidence type="ECO:0000256" key="6">
    <source>
        <dbReference type="ARBA" id="ARBA00023136"/>
    </source>
</evidence>
<keyword evidence="3 8" id="KW-1134">Transmembrane beta strand</keyword>
<dbReference type="PANTHER" id="PTHR30069">
    <property type="entry name" value="TONB-DEPENDENT OUTER MEMBRANE RECEPTOR"/>
    <property type="match status" value="1"/>
</dbReference>
<dbReference type="PANTHER" id="PTHR30069:SF29">
    <property type="entry name" value="HEMOGLOBIN AND HEMOGLOBIN-HAPTOGLOBIN-BINDING PROTEIN 1-RELATED"/>
    <property type="match status" value="1"/>
</dbReference>
<dbReference type="Pfam" id="PF13715">
    <property type="entry name" value="CarbopepD_reg_2"/>
    <property type="match status" value="1"/>
</dbReference>